<organism evidence="1 2">
    <name type="scientific">Lacibacter luteus</name>
    <dbReference type="NCBI Taxonomy" id="2508719"/>
    <lineage>
        <taxon>Bacteria</taxon>
        <taxon>Pseudomonadati</taxon>
        <taxon>Bacteroidota</taxon>
        <taxon>Chitinophagia</taxon>
        <taxon>Chitinophagales</taxon>
        <taxon>Chitinophagaceae</taxon>
        <taxon>Lacibacter</taxon>
    </lineage>
</organism>
<gene>
    <name evidence="1" type="ORF">ESA94_21030</name>
</gene>
<keyword evidence="2" id="KW-1185">Reference proteome</keyword>
<name>A0A4Q1CD72_9BACT</name>
<protein>
    <submittedName>
        <fullName evidence="1">Uncharacterized protein</fullName>
    </submittedName>
</protein>
<accession>A0A4Q1CD72</accession>
<dbReference type="Proteomes" id="UP000290204">
    <property type="component" value="Unassembled WGS sequence"/>
</dbReference>
<evidence type="ECO:0000313" key="2">
    <source>
        <dbReference type="Proteomes" id="UP000290204"/>
    </source>
</evidence>
<reference evidence="1 2" key="1">
    <citation type="submission" date="2019-01" db="EMBL/GenBank/DDBJ databases">
        <title>Lacibacter sp. strain TTM-7.</title>
        <authorList>
            <person name="Chen W.-M."/>
        </authorList>
    </citation>
    <scope>NUCLEOTIDE SEQUENCE [LARGE SCALE GENOMIC DNA]</scope>
    <source>
        <strain evidence="1 2">TTM-7</strain>
    </source>
</reference>
<dbReference type="AlphaFoldDB" id="A0A4Q1CD72"/>
<evidence type="ECO:0000313" key="1">
    <source>
        <dbReference type="EMBL" id="RXK57538.1"/>
    </source>
</evidence>
<dbReference type="EMBL" id="SDHW01000010">
    <property type="protein sequence ID" value="RXK57538.1"/>
    <property type="molecule type" value="Genomic_DNA"/>
</dbReference>
<dbReference type="OrthoDB" id="9777694at2"/>
<sequence length="378" mass="44514">MEKETITRQELYNLVWSFPMTTLSKKYAISDVGLRKICIRMNIPMPQAGHWQKLQFGKRIKQTKLDTNYKGDQEVRLELRNNETKESSYKPSLEKKVQESIEQGLKSLLLVPEKLSSPHKLIAAARESLNNRDRWEHNGLINPENGILDIKVSRRNIARALRFMDTLIKALGTRGHSVEIRNNKTYIIIDEQKIEVKFREKLRKEIIKGDRWDTTNYLPTGLLAFQIDGFTVKEWKDGDIKIEEHLSKIIARLETIAAQMKTRELEWKKEREISAERERVKKEYEQKKEKDLSDFKATLLKAARWHKATNLRNYIDAVEAKAKANNTWNEDSEQWIAWASSKADWYDPFIETDDELLADIDRETLEPIKRVFTFPWQL</sequence>
<dbReference type="RefSeq" id="WP_129132937.1">
    <property type="nucleotide sequence ID" value="NZ_SDHW01000010.1"/>
</dbReference>
<comment type="caution">
    <text evidence="1">The sequence shown here is derived from an EMBL/GenBank/DDBJ whole genome shotgun (WGS) entry which is preliminary data.</text>
</comment>
<proteinExistence type="predicted"/>